<dbReference type="GO" id="GO:0004332">
    <property type="term" value="F:fructose-bisphosphate aldolase activity"/>
    <property type="evidence" value="ECO:0007669"/>
    <property type="project" value="UniProtKB-EC"/>
</dbReference>
<proteinExistence type="predicted"/>
<dbReference type="EMBL" id="NSIT01000110">
    <property type="protein sequence ID" value="PJE78971.1"/>
    <property type="molecule type" value="Genomic_DNA"/>
</dbReference>
<dbReference type="SUPFAM" id="SSF51569">
    <property type="entry name" value="Aldolase"/>
    <property type="match status" value="1"/>
</dbReference>
<evidence type="ECO:0000313" key="1">
    <source>
        <dbReference type="EMBL" id="PJE78971.1"/>
    </source>
</evidence>
<gene>
    <name evidence="1" type="primary">fba</name>
    <name evidence="1" type="ORF">CI610_02067</name>
</gene>
<protein>
    <submittedName>
        <fullName evidence="1">Fructose-bisphosphate aldolase</fullName>
        <ecNumber evidence="1">4.1.2.13</ecNumber>
    </submittedName>
</protein>
<name>A0A2H9T6X1_9ZZZZ</name>
<dbReference type="Gene3D" id="3.20.20.70">
    <property type="entry name" value="Aldolase class I"/>
    <property type="match status" value="1"/>
</dbReference>
<organism evidence="1">
    <name type="scientific">invertebrate metagenome</name>
    <dbReference type="NCBI Taxonomy" id="1711999"/>
    <lineage>
        <taxon>unclassified sequences</taxon>
        <taxon>metagenomes</taxon>
        <taxon>organismal metagenomes</taxon>
    </lineage>
</organism>
<dbReference type="NCBIfam" id="TIGR00167">
    <property type="entry name" value="cbbA"/>
    <property type="match status" value="1"/>
</dbReference>
<comment type="caution">
    <text evidence="1">The sequence shown here is derived from an EMBL/GenBank/DDBJ whole genome shotgun (WGS) entry which is preliminary data.</text>
</comment>
<dbReference type="EC" id="4.1.2.13" evidence="1"/>
<dbReference type="CDD" id="cd00947">
    <property type="entry name" value="TBP_aldolase_IIB"/>
    <property type="match status" value="1"/>
</dbReference>
<dbReference type="PIRSF" id="PIRSF001359">
    <property type="entry name" value="F_bP_aldolase_II"/>
    <property type="match status" value="1"/>
</dbReference>
<reference evidence="1" key="1">
    <citation type="journal article" date="2017" name="Appl. Environ. Microbiol.">
        <title>Molecular characterization of an Endozoicomonas-like organism causing infection in king scallop Pecten maximus L.</title>
        <authorList>
            <person name="Cano I."/>
            <person name="van Aerle R."/>
            <person name="Ross S."/>
            <person name="Verner-Jeffreys D.W."/>
            <person name="Paley R.K."/>
            <person name="Rimmer G."/>
            <person name="Ryder D."/>
            <person name="Hooper P."/>
            <person name="Stone D."/>
            <person name="Feist S.W."/>
        </authorList>
    </citation>
    <scope>NUCLEOTIDE SEQUENCE</scope>
</reference>
<sequence>MLVNLNDLLPEAAQSDYAVPCFNVFGYEDARAVTEAAEQIKRPVILAANKHVVDFMGIEHAAKMLRLLAENTSVPVCVHLDHTYEASIVYQGIRHGFSSVMIDGSQLTLEANIEKTRKVVDVAHACGVSVEGEIGSVPYDDIRPHIKTIATDPEIARIFSEESGVDAVAVSVGNIHRLTEPVAVIDHKRLEDIARKVSIPLVIHGTSGIPEADIRKMCHGKAAKFNIGTVLRMAFGHRLRHIMAEYPDAFDRLFFMEHTIPAVREAALGQMQLFYGADFH</sequence>
<dbReference type="InterPro" id="IPR013785">
    <property type="entry name" value="Aldolase_TIM"/>
</dbReference>
<keyword evidence="1" id="KW-0456">Lyase</keyword>
<dbReference type="PANTHER" id="PTHR30304:SF0">
    <property type="entry name" value="D-TAGATOSE-1,6-BISPHOSPHATE ALDOLASE SUBUNIT GATY-RELATED"/>
    <property type="match status" value="1"/>
</dbReference>
<accession>A0A2H9T6X1</accession>
<dbReference type="InterPro" id="IPR050246">
    <property type="entry name" value="Class_II_FBP_aldolase"/>
</dbReference>
<dbReference type="GO" id="GO:0005975">
    <property type="term" value="P:carbohydrate metabolic process"/>
    <property type="evidence" value="ECO:0007669"/>
    <property type="project" value="InterPro"/>
</dbReference>
<dbReference type="InterPro" id="IPR000771">
    <property type="entry name" value="FBA_II"/>
</dbReference>
<dbReference type="GO" id="GO:0008270">
    <property type="term" value="F:zinc ion binding"/>
    <property type="evidence" value="ECO:0007669"/>
    <property type="project" value="InterPro"/>
</dbReference>
<dbReference type="AlphaFoldDB" id="A0A2H9T6X1"/>
<dbReference type="PANTHER" id="PTHR30304">
    <property type="entry name" value="D-TAGATOSE-1,6-BISPHOSPHATE ALDOLASE"/>
    <property type="match status" value="1"/>
</dbReference>
<dbReference type="Pfam" id="PF01116">
    <property type="entry name" value="F_bP_aldolase"/>
    <property type="match status" value="1"/>
</dbReference>